<sequence>MIHHLDISRQALRSAIKHHLICLGGNRKLKIYGTLSCSTGKRMKRENRVFFASEREAIQNGYRPCGHCMNKKYQHWKNGIIS</sequence>
<dbReference type="SUPFAM" id="SSF57884">
    <property type="entry name" value="Ada DNA repair protein, N-terminal domain (N-Ada 10)"/>
    <property type="match status" value="1"/>
</dbReference>
<evidence type="ECO:0000259" key="2">
    <source>
        <dbReference type="Pfam" id="PF02805"/>
    </source>
</evidence>
<evidence type="ECO:0000256" key="1">
    <source>
        <dbReference type="ARBA" id="ARBA00023159"/>
    </source>
</evidence>
<evidence type="ECO:0000313" key="3">
    <source>
        <dbReference type="EMBL" id="MDO1446515.1"/>
    </source>
</evidence>
<keyword evidence="1" id="KW-0010">Activator</keyword>
<dbReference type="EMBL" id="JAUKPO010000004">
    <property type="protein sequence ID" value="MDO1446515.1"/>
    <property type="molecule type" value="Genomic_DNA"/>
</dbReference>
<gene>
    <name evidence="3" type="ORF">Q0590_09660</name>
</gene>
<protein>
    <submittedName>
        <fullName evidence="3">Ada metal-binding domain-containing protein</fullName>
    </submittedName>
</protein>
<dbReference type="Proteomes" id="UP001168528">
    <property type="component" value="Unassembled WGS sequence"/>
</dbReference>
<proteinExistence type="predicted"/>
<dbReference type="Gene3D" id="3.40.10.10">
    <property type="entry name" value="DNA Methylphosphotriester Repair Domain"/>
    <property type="match status" value="1"/>
</dbReference>
<dbReference type="InterPro" id="IPR004026">
    <property type="entry name" value="Ada_DNA_repair_Zn-bd"/>
</dbReference>
<dbReference type="RefSeq" id="WP_302037500.1">
    <property type="nucleotide sequence ID" value="NZ_JBHSMY010000001.1"/>
</dbReference>
<organism evidence="3 4">
    <name type="scientific">Rhodocytophaga aerolata</name>
    <dbReference type="NCBI Taxonomy" id="455078"/>
    <lineage>
        <taxon>Bacteria</taxon>
        <taxon>Pseudomonadati</taxon>
        <taxon>Bacteroidota</taxon>
        <taxon>Cytophagia</taxon>
        <taxon>Cytophagales</taxon>
        <taxon>Rhodocytophagaceae</taxon>
        <taxon>Rhodocytophaga</taxon>
    </lineage>
</organism>
<name>A0ABT8R753_9BACT</name>
<evidence type="ECO:0000313" key="4">
    <source>
        <dbReference type="Proteomes" id="UP001168528"/>
    </source>
</evidence>
<accession>A0ABT8R753</accession>
<feature type="domain" description="Ada DNA repair metal-binding" evidence="2">
    <location>
        <begin position="25"/>
        <end position="69"/>
    </location>
</feature>
<dbReference type="Pfam" id="PF02805">
    <property type="entry name" value="Ada_Zn_binding"/>
    <property type="match status" value="1"/>
</dbReference>
<reference evidence="3" key="1">
    <citation type="submission" date="2023-07" db="EMBL/GenBank/DDBJ databases">
        <title>The genome sequence of Rhodocytophaga aerolata KACC 12507.</title>
        <authorList>
            <person name="Zhang X."/>
        </authorList>
    </citation>
    <scope>NUCLEOTIDE SEQUENCE</scope>
    <source>
        <strain evidence="3">KACC 12507</strain>
    </source>
</reference>
<dbReference type="InterPro" id="IPR035451">
    <property type="entry name" value="Ada-like_dom_sf"/>
</dbReference>
<comment type="caution">
    <text evidence="3">The sequence shown here is derived from an EMBL/GenBank/DDBJ whole genome shotgun (WGS) entry which is preliminary data.</text>
</comment>
<keyword evidence="4" id="KW-1185">Reference proteome</keyword>